<keyword evidence="3" id="KW-0378">Hydrolase</keyword>
<reference evidence="3 4" key="1">
    <citation type="journal article" date="2017" name="Int. J. Syst. Evol. Microbiol.">
        <title>Bacillus notoginsengisoli sp. nov., a novel bacterium isolated from the rhizosphere of Panax notoginseng.</title>
        <authorList>
            <person name="Zhang M.Y."/>
            <person name="Cheng J."/>
            <person name="Cai Y."/>
            <person name="Zhang T.Y."/>
            <person name="Wu Y.Y."/>
            <person name="Manikprabhu D."/>
            <person name="Li W.J."/>
            <person name="Zhang Y.X."/>
        </authorList>
    </citation>
    <scope>NUCLEOTIDE SEQUENCE [LARGE SCALE GENOMIC DNA]</scope>
    <source>
        <strain evidence="3 4">JCM 30743</strain>
    </source>
</reference>
<keyword evidence="3" id="KW-0482">Metalloprotease</keyword>
<dbReference type="InterPro" id="IPR003675">
    <property type="entry name" value="Rce1/LyrA-like_dom"/>
</dbReference>
<dbReference type="GO" id="GO:0006508">
    <property type="term" value="P:proteolysis"/>
    <property type="evidence" value="ECO:0007669"/>
    <property type="project" value="UniProtKB-KW"/>
</dbReference>
<feature type="transmembrane region" description="Helical" evidence="1">
    <location>
        <begin position="98"/>
        <end position="120"/>
    </location>
</feature>
<keyword evidence="1" id="KW-1133">Transmembrane helix</keyword>
<accession>A0A417YVF5</accession>
<protein>
    <submittedName>
        <fullName evidence="3">CPBP family intramembrane metalloprotease</fullName>
    </submittedName>
</protein>
<keyword evidence="1" id="KW-0472">Membrane</keyword>
<dbReference type="EMBL" id="QWEG01000005">
    <property type="protein sequence ID" value="RHW41218.1"/>
    <property type="molecule type" value="Genomic_DNA"/>
</dbReference>
<dbReference type="Pfam" id="PF02517">
    <property type="entry name" value="Rce1-like"/>
    <property type="match status" value="1"/>
</dbReference>
<feature type="transmembrane region" description="Helical" evidence="1">
    <location>
        <begin position="141"/>
        <end position="161"/>
    </location>
</feature>
<dbReference type="Proteomes" id="UP000284416">
    <property type="component" value="Unassembled WGS sequence"/>
</dbReference>
<keyword evidence="4" id="KW-1185">Reference proteome</keyword>
<evidence type="ECO:0000313" key="3">
    <source>
        <dbReference type="EMBL" id="RHW41218.1"/>
    </source>
</evidence>
<keyword evidence="3" id="KW-0645">Protease</keyword>
<keyword evidence="1" id="KW-0812">Transmembrane</keyword>
<dbReference type="RefSeq" id="WP_118920592.1">
    <property type="nucleotide sequence ID" value="NZ_QWEG01000005.1"/>
</dbReference>
<gene>
    <name evidence="3" type="ORF">D1B31_09815</name>
</gene>
<dbReference type="GO" id="GO:0008237">
    <property type="term" value="F:metallopeptidase activity"/>
    <property type="evidence" value="ECO:0007669"/>
    <property type="project" value="UniProtKB-KW"/>
</dbReference>
<organism evidence="3 4">
    <name type="scientific">Neobacillus notoginsengisoli</name>
    <dbReference type="NCBI Taxonomy" id="1578198"/>
    <lineage>
        <taxon>Bacteria</taxon>
        <taxon>Bacillati</taxon>
        <taxon>Bacillota</taxon>
        <taxon>Bacilli</taxon>
        <taxon>Bacillales</taxon>
        <taxon>Bacillaceae</taxon>
        <taxon>Neobacillus</taxon>
    </lineage>
</organism>
<sequence length="198" mass="22051">MKNKHKELIGQLTDKELLFHLYATQLFLLAISLVLSMVLPGKTRILGLFDWGDKAVITIGIPAGLAIVILDLILMKILPPSYFDDGGLNDKIFSGRSLPHIVFIAGVVAVSEEILFRGIIQEKTGLFIASIIFAVIHYRYLFNWFLFLNIVVLSFFIGAIYYWTGNLAVTVTMHFVIDCFLGMILKVKNGKGGLGNES</sequence>
<evidence type="ECO:0000313" key="4">
    <source>
        <dbReference type="Proteomes" id="UP000284416"/>
    </source>
</evidence>
<proteinExistence type="predicted"/>
<feature type="domain" description="CAAX prenyl protease 2/Lysostaphin resistance protein A-like" evidence="2">
    <location>
        <begin position="98"/>
        <end position="179"/>
    </location>
</feature>
<dbReference type="GO" id="GO:0004175">
    <property type="term" value="F:endopeptidase activity"/>
    <property type="evidence" value="ECO:0007669"/>
    <property type="project" value="UniProtKB-ARBA"/>
</dbReference>
<dbReference type="GO" id="GO:0080120">
    <property type="term" value="P:CAAX-box protein maturation"/>
    <property type="evidence" value="ECO:0007669"/>
    <property type="project" value="UniProtKB-ARBA"/>
</dbReference>
<evidence type="ECO:0000259" key="2">
    <source>
        <dbReference type="Pfam" id="PF02517"/>
    </source>
</evidence>
<comment type="caution">
    <text evidence="3">The sequence shown here is derived from an EMBL/GenBank/DDBJ whole genome shotgun (WGS) entry which is preliminary data.</text>
</comment>
<name>A0A417YVF5_9BACI</name>
<dbReference type="OrthoDB" id="1523022at2"/>
<feature type="transmembrane region" description="Helical" evidence="1">
    <location>
        <begin position="55"/>
        <end position="78"/>
    </location>
</feature>
<evidence type="ECO:0000256" key="1">
    <source>
        <dbReference type="SAM" id="Phobius"/>
    </source>
</evidence>
<dbReference type="AlphaFoldDB" id="A0A417YVF5"/>
<feature type="transmembrane region" description="Helical" evidence="1">
    <location>
        <begin position="20"/>
        <end position="39"/>
    </location>
</feature>